<feature type="compositionally biased region" description="Low complexity" evidence="1">
    <location>
        <begin position="127"/>
        <end position="139"/>
    </location>
</feature>
<evidence type="ECO:0008006" key="4">
    <source>
        <dbReference type="Google" id="ProtNLM"/>
    </source>
</evidence>
<sequence length="741" mass="75888">EPSAVLRPSPPQAGADPAGPRRGLGRLLRGLSGAPAEAEEAAQPPQPQASPLALSPEGGEAPGARRGLGRLLENLGLGPAPAPDAAEEQQPSPQAHASPQAGAEAAADEAPRLARWWSRMVGSADIGPEAEAGGEAASDPPEEPGAHGDAATSGAPPQPASVFARAFASPALRGASETCAVPAAVGALAGATLLSSGSSGMLTPASASHAPLQSPALASSSSQDDPTRSAADDYVSLDTREKLESLSKDVDFSVLRDWSVSKRRSRNWTLVDAPGSDTDSLRSGESRARTPRGLGPQRPGLELACPSQKASVRNPLEEPGLLCMLSGPPERQHRAPSEVGSEFQDLDTLSVCNSNVASVLASAAPSVAPSPFEAALAPRHDMLDLGPDALLVKILNGVSGAEEVRFPMHVQASPEHFLNALDQLCKHHAGQSLADLNWLSPSQGAGERFQRRKCDARMVEELFGSAGPDRPGVTVLLCTVPVTPPSELSASKVRITKNVYPGTVACGSPDPVRVKIDTTALEAGREYSVAFKCQWTYKTYVAQATLLQDKRGVLTTVPWQMLASDGLYDVHLVIDGKLRSANHKTLNVGGPESGDTSATDVSGRLSKDSSFGFVSIAKPAAPPAGPGPADAPAKEAPAKAASPQMPATPASRWRSLRRHAADDAPGVPAPQRRRGADEPDAAAARKAASCAAPAPPAPLVAGPAEEADAARAAPLLPPQCGLAAAGGGSAAFLPAARAAAA</sequence>
<accession>A0ABN9TP62</accession>
<feature type="compositionally biased region" description="Low complexity" evidence="1">
    <location>
        <begin position="12"/>
        <end position="36"/>
    </location>
</feature>
<comment type="caution">
    <text evidence="2">The sequence shown here is derived from an EMBL/GenBank/DDBJ whole genome shotgun (WGS) entry which is preliminary data.</text>
</comment>
<dbReference type="EMBL" id="CAUYUJ010014911">
    <property type="protein sequence ID" value="CAK0847555.1"/>
    <property type="molecule type" value="Genomic_DNA"/>
</dbReference>
<reference evidence="2" key="1">
    <citation type="submission" date="2023-10" db="EMBL/GenBank/DDBJ databases">
        <authorList>
            <person name="Chen Y."/>
            <person name="Shah S."/>
            <person name="Dougan E. K."/>
            <person name="Thang M."/>
            <person name="Chan C."/>
        </authorList>
    </citation>
    <scope>NUCLEOTIDE SEQUENCE [LARGE SCALE GENOMIC DNA]</scope>
</reference>
<feature type="compositionally biased region" description="Low complexity" evidence="1">
    <location>
        <begin position="49"/>
        <end position="79"/>
    </location>
</feature>
<feature type="region of interest" description="Disordered" evidence="1">
    <location>
        <begin position="270"/>
        <end position="299"/>
    </location>
</feature>
<feature type="region of interest" description="Disordered" evidence="1">
    <location>
        <begin position="200"/>
        <end position="230"/>
    </location>
</feature>
<feature type="region of interest" description="Disordered" evidence="1">
    <location>
        <begin position="1"/>
        <end position="162"/>
    </location>
</feature>
<dbReference type="Proteomes" id="UP001189429">
    <property type="component" value="Unassembled WGS sequence"/>
</dbReference>
<feature type="compositionally biased region" description="Low complexity" evidence="1">
    <location>
        <begin position="699"/>
        <end position="709"/>
    </location>
</feature>
<name>A0ABN9TP62_9DINO</name>
<feature type="compositionally biased region" description="Low complexity" evidence="1">
    <location>
        <begin position="88"/>
        <end position="105"/>
    </location>
</feature>
<feature type="region of interest" description="Disordered" evidence="1">
    <location>
        <begin position="616"/>
        <end position="709"/>
    </location>
</feature>
<feature type="compositionally biased region" description="Basic and acidic residues" evidence="1">
    <location>
        <begin position="279"/>
        <end position="288"/>
    </location>
</feature>
<evidence type="ECO:0000313" key="2">
    <source>
        <dbReference type="EMBL" id="CAK0847555.1"/>
    </source>
</evidence>
<evidence type="ECO:0000256" key="1">
    <source>
        <dbReference type="SAM" id="MobiDB-lite"/>
    </source>
</evidence>
<protein>
    <recommendedName>
        <fullName evidence="4">VASt domain-containing protein</fullName>
    </recommendedName>
</protein>
<feature type="compositionally biased region" description="Low complexity" evidence="1">
    <location>
        <begin position="200"/>
        <end position="224"/>
    </location>
</feature>
<gene>
    <name evidence="2" type="ORF">PCOR1329_LOCUS40728</name>
</gene>
<feature type="region of interest" description="Disordered" evidence="1">
    <location>
        <begin position="583"/>
        <end position="604"/>
    </location>
</feature>
<organism evidence="2 3">
    <name type="scientific">Prorocentrum cordatum</name>
    <dbReference type="NCBI Taxonomy" id="2364126"/>
    <lineage>
        <taxon>Eukaryota</taxon>
        <taxon>Sar</taxon>
        <taxon>Alveolata</taxon>
        <taxon>Dinophyceae</taxon>
        <taxon>Prorocentrales</taxon>
        <taxon>Prorocentraceae</taxon>
        <taxon>Prorocentrum</taxon>
    </lineage>
</organism>
<feature type="compositionally biased region" description="Low complexity" evidence="1">
    <location>
        <begin position="681"/>
        <end position="692"/>
    </location>
</feature>
<proteinExistence type="predicted"/>
<evidence type="ECO:0000313" key="3">
    <source>
        <dbReference type="Proteomes" id="UP001189429"/>
    </source>
</evidence>
<keyword evidence="3" id="KW-1185">Reference proteome</keyword>
<feature type="non-terminal residue" evidence="2">
    <location>
        <position position="1"/>
    </location>
</feature>